<comment type="function">
    <text evidence="9">Catalyzes the ATP-dependent amidation of the two carboxylate groups at positions a and c of cobyrinate, using either L-glutamine or ammonia as the nitrogen source.</text>
</comment>
<feature type="domain" description="CobQ/CobB/MinD/ParA nucleotide binding" evidence="10">
    <location>
        <begin position="4"/>
        <end position="190"/>
    </location>
</feature>
<comment type="similarity">
    <text evidence="9">Belongs to the CobB/CbiA family.</text>
</comment>
<evidence type="ECO:0000313" key="12">
    <source>
        <dbReference type="EMBL" id="MFB9134127.1"/>
    </source>
</evidence>
<keyword evidence="4 9" id="KW-0436">Ligase</keyword>
<proteinExistence type="inferred from homology"/>
<dbReference type="SUPFAM" id="SSF52317">
    <property type="entry name" value="Class I glutamine amidotransferase-like"/>
    <property type="match status" value="1"/>
</dbReference>
<comment type="cofactor">
    <cofactor evidence="1 9">
        <name>Mg(2+)</name>
        <dbReference type="ChEBI" id="CHEBI:18420"/>
    </cofactor>
</comment>
<feature type="active site" description="Nucleophile" evidence="9">
    <location>
        <position position="329"/>
    </location>
</feature>
<protein>
    <recommendedName>
        <fullName evidence="9">Cobyrinate a,c-diamide synthase</fullName>
        <ecNumber evidence="9">6.3.5.11</ecNumber>
    </recommendedName>
    <alternativeName>
        <fullName evidence="9">Cobyrinic acid a,c-diamide synthetase</fullName>
    </alternativeName>
</protein>
<comment type="caution">
    <text evidence="12">The sequence shown here is derived from an EMBL/GenBank/DDBJ whole genome shotgun (WGS) entry which is preliminary data.</text>
</comment>
<dbReference type="HAMAP" id="MF_00027">
    <property type="entry name" value="CobB_CbiA"/>
    <property type="match status" value="1"/>
</dbReference>
<keyword evidence="7 9" id="KW-0460">Magnesium</keyword>
<feature type="domain" description="CobB/CobQ-like glutamine amidotransferase" evidence="11">
    <location>
        <begin position="247"/>
        <end position="439"/>
    </location>
</feature>
<reference evidence="12 13" key="1">
    <citation type="submission" date="2024-09" db="EMBL/GenBank/DDBJ databases">
        <authorList>
            <person name="Sun Q."/>
            <person name="Mori K."/>
        </authorList>
    </citation>
    <scope>NUCLEOTIDE SEQUENCE [LARGE SCALE GENOMIC DNA]</scope>
    <source>
        <strain evidence="12 13">CECT 8064</strain>
    </source>
</reference>
<dbReference type="EC" id="6.3.5.11" evidence="9"/>
<dbReference type="SUPFAM" id="SSF52540">
    <property type="entry name" value="P-loop containing nucleoside triphosphate hydrolases"/>
    <property type="match status" value="1"/>
</dbReference>
<evidence type="ECO:0000256" key="5">
    <source>
        <dbReference type="ARBA" id="ARBA00022741"/>
    </source>
</evidence>
<accession>A0ABV5HK60</accession>
<organism evidence="12 13">
    <name type="scientific">Vibrio olivae</name>
    <dbReference type="NCBI Taxonomy" id="1243002"/>
    <lineage>
        <taxon>Bacteria</taxon>
        <taxon>Pseudomonadati</taxon>
        <taxon>Pseudomonadota</taxon>
        <taxon>Gammaproteobacteria</taxon>
        <taxon>Vibrionales</taxon>
        <taxon>Vibrionaceae</taxon>
        <taxon>Vibrio</taxon>
    </lineage>
</organism>
<dbReference type="PANTHER" id="PTHR43873:SF1">
    <property type="entry name" value="COBYRINATE A,C-DIAMIDE SYNTHASE"/>
    <property type="match status" value="1"/>
</dbReference>
<dbReference type="CDD" id="cd05388">
    <property type="entry name" value="CobB_N"/>
    <property type="match status" value="1"/>
</dbReference>
<comment type="domain">
    <text evidence="9">Comprises of two domains. The C-terminal domain contains the binding site for glutamine and catalyzes the hydrolysis of this substrate to glutamate and ammonia. The N-terminal domain is anticipated to bind ATP and cobyrinate and catalyzes the ultimate synthesis of the diamide product. The ammonia produced via the glutaminase domain is probably translocated to the adjacent domain via a molecular tunnel, where it reacts with an activated intermediate.</text>
</comment>
<dbReference type="NCBIfam" id="TIGR00379">
    <property type="entry name" value="cobB"/>
    <property type="match status" value="1"/>
</dbReference>
<dbReference type="Gene3D" id="3.40.50.300">
    <property type="entry name" value="P-loop containing nucleotide triphosphate hydrolases"/>
    <property type="match status" value="2"/>
</dbReference>
<sequence>MKALVIAGTNSGCGKTTITLGLLRALANRKLNVQPFKAGPDYIDTAWHTKVAGVTSRNLDGFMLGDDALLNAFAQQAQQADISIIEGVMGMYDGYGNDPYYCSSAGLAATLDCPVILIVDGKAVSTSAAATVMGFQAFSDKVNIAGVIVNHVSSEGHFDLLKTAIETYCGVPVLGRLPKMPDIELPSRHLGLTTAQESTQFDSSWDRLAEVVEAHIDLDKLLEVAQLTTPVIAKEPAEFAQSGQGLTVAVAYDQAFNFYYQDNLDLLQRCGASITYFSPMNDEQLPDCDMVYLGGGFPELHAHQLALNRSMLASLKRAHERRIPIYAECGGLMYLGEGLIDQDNHQHSMVGLLPGTSQMTKSLKRFGYCYAKATQNTLLCDVDSIIRGHEFHYSEFTTALEPAFSLYKERDGEILSKWQGGYQLDNTLASYLHVHFAQNPQFLLNWFKRARQL</sequence>
<evidence type="ECO:0000313" key="13">
    <source>
        <dbReference type="Proteomes" id="UP001589645"/>
    </source>
</evidence>
<evidence type="ECO:0000256" key="8">
    <source>
        <dbReference type="ARBA" id="ARBA00022962"/>
    </source>
</evidence>
<comment type="pathway">
    <text evidence="9">Cofactor biosynthesis; adenosylcobalamin biosynthesis; cob(II)yrinate a,c-diamide from sirohydrochlorin (anaerobic route): step 10/10.</text>
</comment>
<feature type="site" description="Increases nucleophilicity of active site Cys" evidence="9">
    <location>
        <position position="433"/>
    </location>
</feature>
<dbReference type="NCBIfam" id="NF002204">
    <property type="entry name" value="PRK01077.1"/>
    <property type="match status" value="1"/>
</dbReference>
<evidence type="ECO:0000256" key="7">
    <source>
        <dbReference type="ARBA" id="ARBA00022842"/>
    </source>
</evidence>
<dbReference type="PANTHER" id="PTHR43873">
    <property type="entry name" value="COBYRINATE A,C-DIAMIDE SYNTHASE"/>
    <property type="match status" value="1"/>
</dbReference>
<dbReference type="Pfam" id="PF07685">
    <property type="entry name" value="GATase_3"/>
    <property type="match status" value="1"/>
</dbReference>
<evidence type="ECO:0000256" key="9">
    <source>
        <dbReference type="HAMAP-Rule" id="MF_00027"/>
    </source>
</evidence>
<dbReference type="InterPro" id="IPR004484">
    <property type="entry name" value="CbiA/CobB_synth"/>
</dbReference>
<keyword evidence="6 9" id="KW-0067">ATP-binding</keyword>
<keyword evidence="8 9" id="KW-0315">Glutamine amidotransferase</keyword>
<dbReference type="Gene3D" id="3.40.50.880">
    <property type="match status" value="1"/>
</dbReference>
<evidence type="ECO:0000259" key="11">
    <source>
        <dbReference type="Pfam" id="PF07685"/>
    </source>
</evidence>
<evidence type="ECO:0000256" key="6">
    <source>
        <dbReference type="ARBA" id="ARBA00022840"/>
    </source>
</evidence>
<dbReference type="InterPro" id="IPR011698">
    <property type="entry name" value="GATase_3"/>
</dbReference>
<dbReference type="Pfam" id="PF01656">
    <property type="entry name" value="CbiA"/>
    <property type="match status" value="1"/>
</dbReference>
<dbReference type="RefSeq" id="WP_390189871.1">
    <property type="nucleotide sequence ID" value="NZ_JBHMEP010000001.1"/>
</dbReference>
<dbReference type="InterPro" id="IPR002586">
    <property type="entry name" value="CobQ/CobB/MinD/ParA_Nub-bd_dom"/>
</dbReference>
<comment type="similarity">
    <text evidence="2">Belongs to the CobB/CobQ family. CobQ subfamily.</text>
</comment>
<dbReference type="Proteomes" id="UP001589645">
    <property type="component" value="Unassembled WGS sequence"/>
</dbReference>
<evidence type="ECO:0000256" key="2">
    <source>
        <dbReference type="ARBA" id="ARBA00006205"/>
    </source>
</evidence>
<keyword evidence="13" id="KW-1185">Reference proteome</keyword>
<evidence type="ECO:0000256" key="4">
    <source>
        <dbReference type="ARBA" id="ARBA00022598"/>
    </source>
</evidence>
<dbReference type="CDD" id="cd03130">
    <property type="entry name" value="GATase1_CobB"/>
    <property type="match status" value="1"/>
</dbReference>
<dbReference type="EMBL" id="JBHMEP010000001">
    <property type="protein sequence ID" value="MFB9134127.1"/>
    <property type="molecule type" value="Genomic_DNA"/>
</dbReference>
<dbReference type="InterPro" id="IPR027417">
    <property type="entry name" value="P-loop_NTPase"/>
</dbReference>
<comment type="miscellaneous">
    <text evidence="9">The a and c carboxylates of cobyrinate are activated for nucleophilic attack via formation of a phosphorylated intermediate by ATP. CbiA catalyzes first the amidation of the c-carboxylate, and then that of the a-carboxylate.</text>
</comment>
<keyword evidence="5 9" id="KW-0547">Nucleotide-binding</keyword>
<evidence type="ECO:0000256" key="1">
    <source>
        <dbReference type="ARBA" id="ARBA00001946"/>
    </source>
</evidence>
<name>A0ABV5HK60_9VIBR</name>
<dbReference type="InterPro" id="IPR029062">
    <property type="entry name" value="Class_I_gatase-like"/>
</dbReference>
<keyword evidence="3 9" id="KW-0169">Cobalamin biosynthesis</keyword>
<gene>
    <name evidence="9" type="primary">cbiA</name>
    <name evidence="12" type="ORF">ACFFUV_03990</name>
</gene>
<comment type="catalytic activity">
    <reaction evidence="9">
        <text>cob(II)yrinate + 2 L-glutamine + 2 ATP + 2 H2O = cob(II)yrinate a,c diamide + 2 L-glutamate + 2 ADP + 2 phosphate + 2 H(+)</text>
        <dbReference type="Rhea" id="RHEA:26289"/>
        <dbReference type="ChEBI" id="CHEBI:15377"/>
        <dbReference type="ChEBI" id="CHEBI:15378"/>
        <dbReference type="ChEBI" id="CHEBI:29985"/>
        <dbReference type="ChEBI" id="CHEBI:30616"/>
        <dbReference type="ChEBI" id="CHEBI:43474"/>
        <dbReference type="ChEBI" id="CHEBI:58359"/>
        <dbReference type="ChEBI" id="CHEBI:58537"/>
        <dbReference type="ChEBI" id="CHEBI:58894"/>
        <dbReference type="ChEBI" id="CHEBI:456216"/>
        <dbReference type="EC" id="6.3.5.11"/>
    </reaction>
</comment>
<dbReference type="PROSITE" id="PS51274">
    <property type="entry name" value="GATASE_COBBQ"/>
    <property type="match status" value="1"/>
</dbReference>
<evidence type="ECO:0000256" key="3">
    <source>
        <dbReference type="ARBA" id="ARBA00022573"/>
    </source>
</evidence>
<evidence type="ECO:0000259" key="10">
    <source>
        <dbReference type="Pfam" id="PF01656"/>
    </source>
</evidence>